<protein>
    <submittedName>
        <fullName evidence="3">Uncharacterized protein LOC116291683 isoform X1</fullName>
    </submittedName>
</protein>
<reference evidence="3" key="1">
    <citation type="submission" date="2025-08" db="UniProtKB">
        <authorList>
            <consortium name="RefSeq"/>
        </authorList>
    </citation>
    <scope>IDENTIFICATION</scope>
    <source>
        <tissue evidence="3">Tentacle</tissue>
    </source>
</reference>
<feature type="region of interest" description="Disordered" evidence="1">
    <location>
        <begin position="15"/>
        <end position="105"/>
    </location>
</feature>
<dbReference type="RefSeq" id="XP_031554743.1">
    <property type="nucleotide sequence ID" value="XM_031698883.1"/>
</dbReference>
<dbReference type="KEGG" id="aten:116291683"/>
<sequence length="105" mass="11257">MPDKYEETIYSEIIGTKKLVSGNESAAGASNDIPLSDMHGQGTETESNPSDQTADPAKQNDQKPATDEKEKPPDNQVQPPTKEDSADSLPNLNGRNNTTLTTVSL</sequence>
<accession>A0A6P8HIK8</accession>
<evidence type="ECO:0000256" key="1">
    <source>
        <dbReference type="SAM" id="MobiDB-lite"/>
    </source>
</evidence>
<organism evidence="2 3">
    <name type="scientific">Actinia tenebrosa</name>
    <name type="common">Australian red waratah sea anemone</name>
    <dbReference type="NCBI Taxonomy" id="6105"/>
    <lineage>
        <taxon>Eukaryota</taxon>
        <taxon>Metazoa</taxon>
        <taxon>Cnidaria</taxon>
        <taxon>Anthozoa</taxon>
        <taxon>Hexacorallia</taxon>
        <taxon>Actiniaria</taxon>
        <taxon>Actiniidae</taxon>
        <taxon>Actinia</taxon>
    </lineage>
</organism>
<feature type="compositionally biased region" description="Polar residues" evidence="1">
    <location>
        <begin position="42"/>
        <end position="53"/>
    </location>
</feature>
<name>A0A6P8HIK8_ACTTE</name>
<evidence type="ECO:0000313" key="3">
    <source>
        <dbReference type="RefSeq" id="XP_031554743.1"/>
    </source>
</evidence>
<keyword evidence="2" id="KW-1185">Reference proteome</keyword>
<dbReference type="GeneID" id="116291683"/>
<feature type="compositionally biased region" description="Low complexity" evidence="1">
    <location>
        <begin position="89"/>
        <end position="105"/>
    </location>
</feature>
<dbReference type="InParanoid" id="A0A6P8HIK8"/>
<feature type="compositionally biased region" description="Basic and acidic residues" evidence="1">
    <location>
        <begin position="58"/>
        <end position="73"/>
    </location>
</feature>
<proteinExistence type="predicted"/>
<dbReference type="AlphaFoldDB" id="A0A6P8HIK8"/>
<gene>
    <name evidence="3" type="primary">LOC116291683</name>
</gene>
<evidence type="ECO:0000313" key="2">
    <source>
        <dbReference type="Proteomes" id="UP000515163"/>
    </source>
</evidence>
<dbReference type="Proteomes" id="UP000515163">
    <property type="component" value="Unplaced"/>
</dbReference>